<reference evidence="1" key="1">
    <citation type="submission" date="2020-09" db="EMBL/GenBank/DDBJ databases">
        <title>A novel bacterium of genus Mangrovicoccus, isolated from South China Sea.</title>
        <authorList>
            <person name="Huang H."/>
            <person name="Mo K."/>
            <person name="Hu Y."/>
        </authorList>
    </citation>
    <scope>NUCLEOTIDE SEQUENCE</scope>
    <source>
        <strain evidence="1">HB182678</strain>
    </source>
</reference>
<feature type="non-terminal residue" evidence="1">
    <location>
        <position position="1"/>
    </location>
</feature>
<comment type="caution">
    <text evidence="1">The sequence shown here is derived from an EMBL/GenBank/DDBJ whole genome shotgun (WGS) entry which is preliminary data.</text>
</comment>
<name>A0A8J6YUC9_9RHOB</name>
<keyword evidence="2" id="KW-1185">Reference proteome</keyword>
<evidence type="ECO:0000313" key="2">
    <source>
        <dbReference type="Proteomes" id="UP000609121"/>
    </source>
</evidence>
<evidence type="ECO:0000313" key="1">
    <source>
        <dbReference type="EMBL" id="MBE3637937.1"/>
    </source>
</evidence>
<dbReference type="Proteomes" id="UP000609121">
    <property type="component" value="Unassembled WGS sequence"/>
</dbReference>
<dbReference type="EMBL" id="JACVXA010000013">
    <property type="protein sequence ID" value="MBE3637937.1"/>
    <property type="molecule type" value="Genomic_DNA"/>
</dbReference>
<accession>A0A8J6YUC9</accession>
<organism evidence="1 2">
    <name type="scientific">Mangrovicoccus algicola</name>
    <dbReference type="NCBI Taxonomy" id="2771008"/>
    <lineage>
        <taxon>Bacteria</taxon>
        <taxon>Pseudomonadati</taxon>
        <taxon>Pseudomonadota</taxon>
        <taxon>Alphaproteobacteria</taxon>
        <taxon>Rhodobacterales</taxon>
        <taxon>Paracoccaceae</taxon>
        <taxon>Mangrovicoccus</taxon>
    </lineage>
</organism>
<dbReference type="AlphaFoldDB" id="A0A8J6YUC9"/>
<sequence>AAGLAGLWIGISAGTAPDYSGASVLDSTMGLQMIYEFPALAGLWPEG</sequence>
<gene>
    <name evidence="1" type="ORF">ICN82_06955</name>
</gene>
<protein>
    <submittedName>
        <fullName evidence="1">Uncharacterized protein</fullName>
    </submittedName>
</protein>
<proteinExistence type="predicted"/>